<keyword evidence="3" id="KW-0479">Metal-binding</keyword>
<evidence type="ECO:0000256" key="2">
    <source>
        <dbReference type="ARBA" id="ARBA00022722"/>
    </source>
</evidence>
<evidence type="ECO:0000256" key="4">
    <source>
        <dbReference type="ARBA" id="ARBA00022759"/>
    </source>
</evidence>
<dbReference type="CDD" id="cd11010">
    <property type="entry name" value="S1-P1_nuclease"/>
    <property type="match status" value="1"/>
</dbReference>
<comment type="caution">
    <text evidence="9">The sequence shown here is derived from an EMBL/GenBank/DDBJ whole genome shotgun (WGS) entry which is preliminary data.</text>
</comment>
<proteinExistence type="inferred from homology"/>
<reference evidence="9" key="1">
    <citation type="submission" date="2020-11" db="EMBL/GenBank/DDBJ databases">
        <authorList>
            <consortium name="DOE Joint Genome Institute"/>
            <person name="Ahrendt S."/>
            <person name="Riley R."/>
            <person name="Andreopoulos W."/>
            <person name="Labutti K."/>
            <person name="Pangilinan J."/>
            <person name="Ruiz-Duenas F.J."/>
            <person name="Barrasa J.M."/>
            <person name="Sanchez-Garcia M."/>
            <person name="Camarero S."/>
            <person name="Miyauchi S."/>
            <person name="Serrano A."/>
            <person name="Linde D."/>
            <person name="Babiker R."/>
            <person name="Drula E."/>
            <person name="Ayuso-Fernandez I."/>
            <person name="Pacheco R."/>
            <person name="Padilla G."/>
            <person name="Ferreira P."/>
            <person name="Barriuso J."/>
            <person name="Kellner H."/>
            <person name="Castanera R."/>
            <person name="Alfaro M."/>
            <person name="Ramirez L."/>
            <person name="Pisabarro A.G."/>
            <person name="Kuo A."/>
            <person name="Tritt A."/>
            <person name="Lipzen A."/>
            <person name="He G."/>
            <person name="Yan M."/>
            <person name="Ng V."/>
            <person name="Cullen D."/>
            <person name="Martin F."/>
            <person name="Rosso M.-N."/>
            <person name="Henrissat B."/>
            <person name="Hibbett D."/>
            <person name="Martinez A.T."/>
            <person name="Grigoriev I.V."/>
        </authorList>
    </citation>
    <scope>NUCLEOTIDE SEQUENCE</scope>
    <source>
        <strain evidence="9">CBS 506.95</strain>
    </source>
</reference>
<organism evidence="9 10">
    <name type="scientific">Crepidotus variabilis</name>
    <dbReference type="NCBI Taxonomy" id="179855"/>
    <lineage>
        <taxon>Eukaryota</taxon>
        <taxon>Fungi</taxon>
        <taxon>Dikarya</taxon>
        <taxon>Basidiomycota</taxon>
        <taxon>Agaricomycotina</taxon>
        <taxon>Agaricomycetes</taxon>
        <taxon>Agaricomycetidae</taxon>
        <taxon>Agaricales</taxon>
        <taxon>Agaricineae</taxon>
        <taxon>Crepidotaceae</taxon>
        <taxon>Crepidotus</taxon>
    </lineage>
</organism>
<dbReference type="AlphaFoldDB" id="A0A9P6EB43"/>
<dbReference type="InterPro" id="IPR003154">
    <property type="entry name" value="S1/P1nuclease"/>
</dbReference>
<evidence type="ECO:0000256" key="7">
    <source>
        <dbReference type="ARBA" id="ARBA00023180"/>
    </source>
</evidence>
<dbReference type="PANTHER" id="PTHR33146">
    <property type="entry name" value="ENDONUCLEASE 4"/>
    <property type="match status" value="1"/>
</dbReference>
<dbReference type="Gene3D" id="1.10.575.10">
    <property type="entry name" value="P1 Nuclease"/>
    <property type="match status" value="1"/>
</dbReference>
<dbReference type="GO" id="GO:0003676">
    <property type="term" value="F:nucleic acid binding"/>
    <property type="evidence" value="ECO:0007669"/>
    <property type="project" value="InterPro"/>
</dbReference>
<evidence type="ECO:0000256" key="6">
    <source>
        <dbReference type="ARBA" id="ARBA00023157"/>
    </source>
</evidence>
<feature type="chain" id="PRO_5040442582" evidence="8">
    <location>
        <begin position="20"/>
        <end position="347"/>
    </location>
</feature>
<evidence type="ECO:0000256" key="5">
    <source>
        <dbReference type="ARBA" id="ARBA00022801"/>
    </source>
</evidence>
<dbReference type="SUPFAM" id="SSF48537">
    <property type="entry name" value="Phospholipase C/P1 nuclease"/>
    <property type="match status" value="1"/>
</dbReference>
<gene>
    <name evidence="9" type="ORF">CPB83DRAFT_518139</name>
</gene>
<protein>
    <submittedName>
        <fullName evidence="9">S1/P1 nuclease</fullName>
    </submittedName>
</protein>
<evidence type="ECO:0000313" key="9">
    <source>
        <dbReference type="EMBL" id="KAF9525760.1"/>
    </source>
</evidence>
<keyword evidence="6" id="KW-1015">Disulfide bond</keyword>
<dbReference type="PANTHER" id="PTHR33146:SF29">
    <property type="entry name" value="S1_P1 NUCLEASE"/>
    <property type="match status" value="1"/>
</dbReference>
<comment type="similarity">
    <text evidence="1">Belongs to the nuclease type I family.</text>
</comment>
<dbReference type="EMBL" id="MU157880">
    <property type="protein sequence ID" value="KAF9525760.1"/>
    <property type="molecule type" value="Genomic_DNA"/>
</dbReference>
<evidence type="ECO:0000256" key="1">
    <source>
        <dbReference type="ARBA" id="ARBA00009547"/>
    </source>
</evidence>
<dbReference type="Proteomes" id="UP000807306">
    <property type="component" value="Unassembled WGS sequence"/>
</dbReference>
<dbReference type="GO" id="GO:0046872">
    <property type="term" value="F:metal ion binding"/>
    <property type="evidence" value="ECO:0007669"/>
    <property type="project" value="UniProtKB-KW"/>
</dbReference>
<dbReference type="Pfam" id="PF02265">
    <property type="entry name" value="S1-P1_nuclease"/>
    <property type="match status" value="1"/>
</dbReference>
<dbReference type="GO" id="GO:0016788">
    <property type="term" value="F:hydrolase activity, acting on ester bonds"/>
    <property type="evidence" value="ECO:0007669"/>
    <property type="project" value="InterPro"/>
</dbReference>
<evidence type="ECO:0000256" key="3">
    <source>
        <dbReference type="ARBA" id="ARBA00022723"/>
    </source>
</evidence>
<keyword evidence="2" id="KW-0540">Nuclease</keyword>
<accession>A0A9P6EB43</accession>
<dbReference type="GO" id="GO:0004519">
    <property type="term" value="F:endonuclease activity"/>
    <property type="evidence" value="ECO:0007669"/>
    <property type="project" value="UniProtKB-KW"/>
</dbReference>
<keyword evidence="8" id="KW-0732">Signal</keyword>
<name>A0A9P6EB43_9AGAR</name>
<dbReference type="InterPro" id="IPR008947">
    <property type="entry name" value="PLipase_C/P1_nuclease_dom_sf"/>
</dbReference>
<keyword evidence="4" id="KW-0255">Endonuclease</keyword>
<feature type="signal peptide" evidence="8">
    <location>
        <begin position="1"/>
        <end position="19"/>
    </location>
</feature>
<dbReference type="OrthoDB" id="441446at2759"/>
<keyword evidence="7" id="KW-0325">Glycoprotein</keyword>
<dbReference type="GO" id="GO:0006308">
    <property type="term" value="P:DNA catabolic process"/>
    <property type="evidence" value="ECO:0007669"/>
    <property type="project" value="InterPro"/>
</dbReference>
<evidence type="ECO:0000256" key="8">
    <source>
        <dbReference type="SAM" id="SignalP"/>
    </source>
</evidence>
<keyword evidence="5" id="KW-0378">Hydrolase</keyword>
<sequence>MRLSRLVFSIPLFAPTALAHWDDGHKIVATIAQMYLEPGVLSTICDLHQSDRQCHLAPLSTWADDHKKEMPWSANMHFVNPSNDNPPKNCLFPATNSPGWDGIKHVNVLDAIKNTTGILQRWANKEANDAAASEAVKFLIHFIGDLHQPMHVTGRARGGNGIKVTFGGPNKESDLHQVWDNDILEKLISRTPSNYTKPLPQVKVESALQGNKYDPFIRRIVWQGILSTWQSDTVGWLGCGSSTSSGDTDFISTQQDVMTAGVTIDPDTPFVCPHFWAQPIHQLNCDIAWIPDFDDKKIDELDTPAYFGKIEKQFVVEKLLAQGGIRLAGLLNFVFSSRGGNKGLFLA</sequence>
<evidence type="ECO:0000313" key="10">
    <source>
        <dbReference type="Proteomes" id="UP000807306"/>
    </source>
</evidence>
<keyword evidence="10" id="KW-1185">Reference proteome</keyword>